<keyword evidence="5" id="KW-0698">rRNA processing</keyword>
<evidence type="ECO:0000259" key="13">
    <source>
        <dbReference type="PROSITE" id="PS52002"/>
    </source>
</evidence>
<dbReference type="GO" id="GO:0005688">
    <property type="term" value="C:U6 snRNP"/>
    <property type="evidence" value="ECO:0007669"/>
    <property type="project" value="TreeGrafter"/>
</dbReference>
<dbReference type="SUPFAM" id="SSF50182">
    <property type="entry name" value="Sm-like ribonucleoproteins"/>
    <property type="match status" value="1"/>
</dbReference>
<proteinExistence type="inferred from homology"/>
<dbReference type="InterPro" id="IPR001163">
    <property type="entry name" value="Sm_dom_euk/arc"/>
</dbReference>
<evidence type="ECO:0000256" key="9">
    <source>
        <dbReference type="ARBA" id="ARBA00022884"/>
    </source>
</evidence>
<dbReference type="Gene3D" id="2.30.30.100">
    <property type="match status" value="1"/>
</dbReference>
<organism evidence="14 15">
    <name type="scientific">Synchytrium microbalum</name>
    <dbReference type="NCBI Taxonomy" id="1806994"/>
    <lineage>
        <taxon>Eukaryota</taxon>
        <taxon>Fungi</taxon>
        <taxon>Fungi incertae sedis</taxon>
        <taxon>Chytridiomycota</taxon>
        <taxon>Chytridiomycota incertae sedis</taxon>
        <taxon>Chytridiomycetes</taxon>
        <taxon>Synchytriales</taxon>
        <taxon>Synchytriaceae</taxon>
        <taxon>Synchytrium</taxon>
    </lineage>
</organism>
<comment type="caution">
    <text evidence="14">The sequence shown here is derived from an EMBL/GenBank/DDBJ whole genome shotgun (WGS) entry which is preliminary data.</text>
</comment>
<evidence type="ECO:0000313" key="15">
    <source>
        <dbReference type="Proteomes" id="UP000319731"/>
    </source>
</evidence>
<gene>
    <name evidence="14" type="ORF">SmJEL517_g03473</name>
</gene>
<dbReference type="GO" id="GO:0000398">
    <property type="term" value="P:mRNA splicing, via spliceosome"/>
    <property type="evidence" value="ECO:0007669"/>
    <property type="project" value="InterPro"/>
</dbReference>
<reference evidence="14 15" key="1">
    <citation type="journal article" date="2019" name="Sci. Rep.">
        <title>Comparative genomics of chytrid fungi reveal insights into the obligate biotrophic and pathogenic lifestyle of Synchytrium endobioticum.</title>
        <authorList>
            <person name="van de Vossenberg B.T.L.H."/>
            <person name="Warris S."/>
            <person name="Nguyen H.D.T."/>
            <person name="van Gent-Pelzer M.P.E."/>
            <person name="Joly D.L."/>
            <person name="van de Geest H.C."/>
            <person name="Bonants P.J.M."/>
            <person name="Smith D.S."/>
            <person name="Levesque C.A."/>
            <person name="van der Lee T.A.J."/>
        </authorList>
    </citation>
    <scope>NUCLEOTIDE SEQUENCE [LARGE SCALE GENOMIC DNA]</scope>
    <source>
        <strain evidence="14 15">JEL517</strain>
    </source>
</reference>
<evidence type="ECO:0000256" key="4">
    <source>
        <dbReference type="ARBA" id="ARBA00022490"/>
    </source>
</evidence>
<keyword evidence="9" id="KW-0694">RNA-binding</keyword>
<dbReference type="STRING" id="1806994.A0A507C3U4"/>
<keyword evidence="7" id="KW-0819">tRNA processing</keyword>
<keyword evidence="15" id="KW-1185">Reference proteome</keyword>
<keyword evidence="12" id="KW-0687">Ribonucleoprotein</keyword>
<keyword evidence="6" id="KW-0507">mRNA processing</keyword>
<dbReference type="GO" id="GO:0000932">
    <property type="term" value="C:P-body"/>
    <property type="evidence" value="ECO:0007669"/>
    <property type="project" value="TreeGrafter"/>
</dbReference>
<dbReference type="GO" id="GO:0008033">
    <property type="term" value="P:tRNA processing"/>
    <property type="evidence" value="ECO:0007669"/>
    <property type="project" value="UniProtKB-KW"/>
</dbReference>
<dbReference type="PANTHER" id="PTHR11021">
    <property type="entry name" value="SMALL NUCLEAR RIBONUCLEOPROTEIN F SNRNP-F"/>
    <property type="match status" value="1"/>
</dbReference>
<evidence type="ECO:0000313" key="14">
    <source>
        <dbReference type="EMBL" id="TPX33749.1"/>
    </source>
</evidence>
<accession>A0A507C3U4</accession>
<dbReference type="GO" id="GO:0005732">
    <property type="term" value="C:sno(s)RNA-containing ribonucleoprotein complex"/>
    <property type="evidence" value="ECO:0007669"/>
    <property type="project" value="TreeGrafter"/>
</dbReference>
<keyword evidence="11" id="KW-0539">Nucleus</keyword>
<dbReference type="InterPro" id="IPR016487">
    <property type="entry name" value="Lsm6/sSmF"/>
</dbReference>
<dbReference type="InterPro" id="IPR047575">
    <property type="entry name" value="Sm"/>
</dbReference>
<dbReference type="GeneID" id="42004698"/>
<evidence type="ECO:0000256" key="5">
    <source>
        <dbReference type="ARBA" id="ARBA00022552"/>
    </source>
</evidence>
<dbReference type="PANTHER" id="PTHR11021:SF1">
    <property type="entry name" value="U6 SNRNA-ASSOCIATED SM-LIKE PROTEIN LSM6"/>
    <property type="match status" value="1"/>
</dbReference>
<dbReference type="GO" id="GO:0003723">
    <property type="term" value="F:RNA binding"/>
    <property type="evidence" value="ECO:0007669"/>
    <property type="project" value="UniProtKB-KW"/>
</dbReference>
<keyword evidence="4" id="KW-0963">Cytoplasm</keyword>
<dbReference type="OrthoDB" id="268799at2759"/>
<evidence type="ECO:0000256" key="10">
    <source>
        <dbReference type="ARBA" id="ARBA00023187"/>
    </source>
</evidence>
<dbReference type="GO" id="GO:0030490">
    <property type="term" value="P:maturation of SSU-rRNA"/>
    <property type="evidence" value="ECO:0007669"/>
    <property type="project" value="TreeGrafter"/>
</dbReference>
<protein>
    <recommendedName>
        <fullName evidence="13">Sm domain-containing protein</fullName>
    </recommendedName>
</protein>
<evidence type="ECO:0000256" key="1">
    <source>
        <dbReference type="ARBA" id="ARBA00004123"/>
    </source>
</evidence>
<dbReference type="PROSITE" id="PS52002">
    <property type="entry name" value="SM"/>
    <property type="match status" value="1"/>
</dbReference>
<feature type="domain" description="Sm" evidence="13">
    <location>
        <begin position="21"/>
        <end position="93"/>
    </location>
</feature>
<dbReference type="InterPro" id="IPR010920">
    <property type="entry name" value="LSM_dom_sf"/>
</dbReference>
<dbReference type="Proteomes" id="UP000319731">
    <property type="component" value="Unassembled WGS sequence"/>
</dbReference>
<sequence length="139" mass="14968">MSASAAPPAPTSTTDALKKRTPSDFIVGSIGSPVMVKLSSGVDYRGILSCLDGYMNIALEQTEEWVDGKLKNKYGDCFIRGNNDLAKKVGAPTYDVVGIFGILKVVAYGGRRGALQRWKTLPLKLLVGVRTPPQTLQHC</sequence>
<comment type="subcellular location">
    <subcellularLocation>
        <location evidence="2">Cytoplasm</location>
    </subcellularLocation>
    <subcellularLocation>
        <location evidence="1">Nucleus</location>
    </subcellularLocation>
</comment>
<evidence type="ECO:0000256" key="8">
    <source>
        <dbReference type="ARBA" id="ARBA00022728"/>
    </source>
</evidence>
<dbReference type="SMART" id="SM00651">
    <property type="entry name" value="Sm"/>
    <property type="match status" value="1"/>
</dbReference>
<evidence type="ECO:0000256" key="3">
    <source>
        <dbReference type="ARBA" id="ARBA00007927"/>
    </source>
</evidence>
<dbReference type="RefSeq" id="XP_031024666.1">
    <property type="nucleotide sequence ID" value="XM_031169401.1"/>
</dbReference>
<evidence type="ECO:0000256" key="12">
    <source>
        <dbReference type="ARBA" id="ARBA00023274"/>
    </source>
</evidence>
<dbReference type="EMBL" id="QEAO01000018">
    <property type="protein sequence ID" value="TPX33749.1"/>
    <property type="molecule type" value="Genomic_DNA"/>
</dbReference>
<keyword evidence="10" id="KW-0508">mRNA splicing</keyword>
<dbReference type="GO" id="GO:0046540">
    <property type="term" value="C:U4/U6 x U5 tri-snRNP complex"/>
    <property type="evidence" value="ECO:0007669"/>
    <property type="project" value="TreeGrafter"/>
</dbReference>
<dbReference type="Pfam" id="PF01423">
    <property type="entry name" value="LSM"/>
    <property type="match status" value="1"/>
</dbReference>
<evidence type="ECO:0000256" key="6">
    <source>
        <dbReference type="ARBA" id="ARBA00022664"/>
    </source>
</evidence>
<evidence type="ECO:0000256" key="11">
    <source>
        <dbReference type="ARBA" id="ARBA00023242"/>
    </source>
</evidence>
<dbReference type="GO" id="GO:0005681">
    <property type="term" value="C:spliceosomal complex"/>
    <property type="evidence" value="ECO:0007669"/>
    <property type="project" value="UniProtKB-KW"/>
</dbReference>
<dbReference type="FunFam" id="2.30.30.100:FF:000044">
    <property type="entry name" value="Probable U6 snRNA-associated Sm-like protein LSm6"/>
    <property type="match status" value="1"/>
</dbReference>
<dbReference type="AlphaFoldDB" id="A0A507C3U4"/>
<comment type="similarity">
    <text evidence="3">Belongs to the snRNP Sm proteins family. SmF/LSm6 subfamily.</text>
</comment>
<name>A0A507C3U4_9FUNG</name>
<evidence type="ECO:0000256" key="2">
    <source>
        <dbReference type="ARBA" id="ARBA00004496"/>
    </source>
</evidence>
<dbReference type="GO" id="GO:0005730">
    <property type="term" value="C:nucleolus"/>
    <property type="evidence" value="ECO:0007669"/>
    <property type="project" value="TreeGrafter"/>
</dbReference>
<dbReference type="CDD" id="cd01726">
    <property type="entry name" value="LSm6"/>
    <property type="match status" value="1"/>
</dbReference>
<keyword evidence="8" id="KW-0747">Spliceosome</keyword>
<evidence type="ECO:0000256" key="7">
    <source>
        <dbReference type="ARBA" id="ARBA00022694"/>
    </source>
</evidence>